<dbReference type="Proteomes" id="UP000290289">
    <property type="component" value="Chromosome 5"/>
</dbReference>
<keyword evidence="4" id="KW-1185">Reference proteome</keyword>
<dbReference type="GO" id="GO:0005509">
    <property type="term" value="F:calcium ion binding"/>
    <property type="evidence" value="ECO:0007669"/>
    <property type="project" value="InterPro"/>
</dbReference>
<proteinExistence type="predicted"/>
<dbReference type="GO" id="GO:0005886">
    <property type="term" value="C:plasma membrane"/>
    <property type="evidence" value="ECO:0007669"/>
    <property type="project" value="TreeGrafter"/>
</dbReference>
<dbReference type="PANTHER" id="PTHR11216:SF161">
    <property type="entry name" value="CALCIUM-BINDING EF HAND FAMILY PROTEIN"/>
    <property type="match status" value="1"/>
</dbReference>
<accession>A0A498JPD8</accession>
<feature type="compositionally biased region" description="Polar residues" evidence="1">
    <location>
        <begin position="160"/>
        <end position="170"/>
    </location>
</feature>
<name>A0A498JPD8_MALDO</name>
<dbReference type="InterPro" id="IPR011992">
    <property type="entry name" value="EF-hand-dom_pair"/>
</dbReference>
<feature type="domain" description="EF-hand" evidence="2">
    <location>
        <begin position="22"/>
        <end position="57"/>
    </location>
</feature>
<dbReference type="PROSITE" id="PS50222">
    <property type="entry name" value="EF_HAND_2"/>
    <property type="match status" value="1"/>
</dbReference>
<dbReference type="GO" id="GO:0006897">
    <property type="term" value="P:endocytosis"/>
    <property type="evidence" value="ECO:0007669"/>
    <property type="project" value="TreeGrafter"/>
</dbReference>
<protein>
    <recommendedName>
        <fullName evidence="2">EF-hand domain-containing protein</fullName>
    </recommendedName>
</protein>
<feature type="compositionally biased region" description="Polar residues" evidence="1">
    <location>
        <begin position="100"/>
        <end position="112"/>
    </location>
</feature>
<evidence type="ECO:0000256" key="1">
    <source>
        <dbReference type="SAM" id="MobiDB-lite"/>
    </source>
</evidence>
<dbReference type="SUPFAM" id="SSF47473">
    <property type="entry name" value="EF-hand"/>
    <property type="match status" value="1"/>
</dbReference>
<gene>
    <name evidence="3" type="ORF">DVH24_010134</name>
</gene>
<dbReference type="AlphaFoldDB" id="A0A498JPD8"/>
<reference evidence="3 4" key="1">
    <citation type="submission" date="2018-10" db="EMBL/GenBank/DDBJ databases">
        <title>A high-quality apple genome assembly.</title>
        <authorList>
            <person name="Hu J."/>
        </authorList>
    </citation>
    <scope>NUCLEOTIDE SEQUENCE [LARGE SCALE GENOMIC DNA]</scope>
    <source>
        <strain evidence="4">cv. HFTH1</strain>
        <tissue evidence="3">Young leaf</tissue>
    </source>
</reference>
<dbReference type="EMBL" id="RDQH01000331">
    <property type="protein sequence ID" value="RXH97809.1"/>
    <property type="molecule type" value="Genomic_DNA"/>
</dbReference>
<organism evidence="3 4">
    <name type="scientific">Malus domestica</name>
    <name type="common">Apple</name>
    <name type="synonym">Pyrus malus</name>
    <dbReference type="NCBI Taxonomy" id="3750"/>
    <lineage>
        <taxon>Eukaryota</taxon>
        <taxon>Viridiplantae</taxon>
        <taxon>Streptophyta</taxon>
        <taxon>Embryophyta</taxon>
        <taxon>Tracheophyta</taxon>
        <taxon>Spermatophyta</taxon>
        <taxon>Magnoliopsida</taxon>
        <taxon>eudicotyledons</taxon>
        <taxon>Gunneridae</taxon>
        <taxon>Pentapetalae</taxon>
        <taxon>rosids</taxon>
        <taxon>fabids</taxon>
        <taxon>Rosales</taxon>
        <taxon>Rosaceae</taxon>
        <taxon>Amygdaloideae</taxon>
        <taxon>Maleae</taxon>
        <taxon>Malus</taxon>
    </lineage>
</organism>
<dbReference type="PANTHER" id="PTHR11216">
    <property type="entry name" value="EH DOMAIN"/>
    <property type="match status" value="1"/>
</dbReference>
<dbReference type="InterPro" id="IPR002048">
    <property type="entry name" value="EF_hand_dom"/>
</dbReference>
<dbReference type="GO" id="GO:0005634">
    <property type="term" value="C:nucleus"/>
    <property type="evidence" value="ECO:0007669"/>
    <property type="project" value="TreeGrafter"/>
</dbReference>
<sequence>MVWSSANRNPTVAMASEQNQSETVDLFDEYFRRADLDRNGRIRGNEAVAFFQGSGLPKQVLAKGPQIQSQFNSAPTAPEGGAVTPTSSQNLGFRGLPPSVNVNQENFISQDGKSFRSPVPPSGPDSQPTQGVAAQGFSGGGSVGGPQPQNSSMVGGRADGTTTLIPSQVVNKRITPATQDVFGLETSGPTASLPPRPLAGCGISPPGPPAKDSKPSNISGNGYAPDSSFGDDVFSATPSEPKQNFPPGSIPVSSAIVPVFAGIQSSTSPSTQVDG</sequence>
<comment type="caution">
    <text evidence="3">The sequence shown here is derived from an EMBL/GenBank/DDBJ whole genome shotgun (WGS) entry which is preliminary data.</text>
</comment>
<feature type="region of interest" description="Disordered" evidence="1">
    <location>
        <begin position="70"/>
        <end position="251"/>
    </location>
</feature>
<evidence type="ECO:0000259" key="2">
    <source>
        <dbReference type="PROSITE" id="PS50222"/>
    </source>
</evidence>
<dbReference type="Gene3D" id="1.10.238.10">
    <property type="entry name" value="EF-hand"/>
    <property type="match status" value="1"/>
</dbReference>
<evidence type="ECO:0000313" key="3">
    <source>
        <dbReference type="EMBL" id="RXH97809.1"/>
    </source>
</evidence>
<evidence type="ECO:0000313" key="4">
    <source>
        <dbReference type="Proteomes" id="UP000290289"/>
    </source>
</evidence>
<dbReference type="STRING" id="3750.A0A498JPD8"/>
<dbReference type="GO" id="GO:0005737">
    <property type="term" value="C:cytoplasm"/>
    <property type="evidence" value="ECO:0007669"/>
    <property type="project" value="TreeGrafter"/>
</dbReference>
<dbReference type="GO" id="GO:0016197">
    <property type="term" value="P:endosomal transport"/>
    <property type="evidence" value="ECO:0007669"/>
    <property type="project" value="TreeGrafter"/>
</dbReference>